<sequence length="61" mass="6690">MDDLRWQRPEACGDGASCPEVAMADDMVYVRSSLHPSAIAQLTITEWHDLVAGIQNGEFNA</sequence>
<keyword evidence="3" id="KW-1185">Reference proteome</keyword>
<dbReference type="Proteomes" id="UP001499863">
    <property type="component" value="Unassembled WGS sequence"/>
</dbReference>
<name>A0ABN1Y688_9ACTN</name>
<dbReference type="EMBL" id="BAAAKJ010000212">
    <property type="protein sequence ID" value="GAA1399097.1"/>
    <property type="molecule type" value="Genomic_DNA"/>
</dbReference>
<protein>
    <recommendedName>
        <fullName evidence="1">DUF397 domain-containing protein</fullName>
    </recommendedName>
</protein>
<reference evidence="2 3" key="1">
    <citation type="journal article" date="2019" name="Int. J. Syst. Evol. Microbiol.">
        <title>The Global Catalogue of Microorganisms (GCM) 10K type strain sequencing project: providing services to taxonomists for standard genome sequencing and annotation.</title>
        <authorList>
            <consortium name="The Broad Institute Genomics Platform"/>
            <consortium name="The Broad Institute Genome Sequencing Center for Infectious Disease"/>
            <person name="Wu L."/>
            <person name="Ma J."/>
        </authorList>
    </citation>
    <scope>NUCLEOTIDE SEQUENCE [LARGE SCALE GENOMIC DNA]</scope>
    <source>
        <strain evidence="2 3">JCM 12393</strain>
    </source>
</reference>
<evidence type="ECO:0000259" key="1">
    <source>
        <dbReference type="Pfam" id="PF04149"/>
    </source>
</evidence>
<dbReference type="Pfam" id="PF04149">
    <property type="entry name" value="DUF397"/>
    <property type="match status" value="1"/>
</dbReference>
<accession>A0ABN1Y688</accession>
<dbReference type="RefSeq" id="WP_344337475.1">
    <property type="nucleotide sequence ID" value="NZ_BAAAKJ010000212.1"/>
</dbReference>
<evidence type="ECO:0000313" key="2">
    <source>
        <dbReference type="EMBL" id="GAA1399097.1"/>
    </source>
</evidence>
<organism evidence="2 3">
    <name type="scientific">Kitasatospora putterlickiae</name>
    <dbReference type="NCBI Taxonomy" id="221725"/>
    <lineage>
        <taxon>Bacteria</taxon>
        <taxon>Bacillati</taxon>
        <taxon>Actinomycetota</taxon>
        <taxon>Actinomycetes</taxon>
        <taxon>Kitasatosporales</taxon>
        <taxon>Streptomycetaceae</taxon>
        <taxon>Kitasatospora</taxon>
    </lineage>
</organism>
<feature type="domain" description="DUF397" evidence="1">
    <location>
        <begin position="4"/>
        <end position="54"/>
    </location>
</feature>
<dbReference type="InterPro" id="IPR007278">
    <property type="entry name" value="DUF397"/>
</dbReference>
<comment type="caution">
    <text evidence="2">The sequence shown here is derived from an EMBL/GenBank/DDBJ whole genome shotgun (WGS) entry which is preliminary data.</text>
</comment>
<evidence type="ECO:0000313" key="3">
    <source>
        <dbReference type="Proteomes" id="UP001499863"/>
    </source>
</evidence>
<gene>
    <name evidence="2" type="ORF">GCM10009639_38330</name>
</gene>
<proteinExistence type="predicted"/>